<dbReference type="InterPro" id="IPR051573">
    <property type="entry name" value="Ankyrin-SOCS_box_domain"/>
</dbReference>
<organism evidence="5 6">
    <name type="scientific">Eleusine coracana subsp. coracana</name>
    <dbReference type="NCBI Taxonomy" id="191504"/>
    <lineage>
        <taxon>Eukaryota</taxon>
        <taxon>Viridiplantae</taxon>
        <taxon>Streptophyta</taxon>
        <taxon>Embryophyta</taxon>
        <taxon>Tracheophyta</taxon>
        <taxon>Spermatophyta</taxon>
        <taxon>Magnoliopsida</taxon>
        <taxon>Liliopsida</taxon>
        <taxon>Poales</taxon>
        <taxon>Poaceae</taxon>
        <taxon>PACMAD clade</taxon>
        <taxon>Chloridoideae</taxon>
        <taxon>Cynodonteae</taxon>
        <taxon>Eleusininae</taxon>
        <taxon>Eleusine</taxon>
    </lineage>
</organism>
<proteinExistence type="inferred from homology"/>
<dbReference type="PANTHER" id="PTHR24136">
    <property type="entry name" value="SOWAH (DROSOPHILA) HOMOLOG"/>
    <property type="match status" value="1"/>
</dbReference>
<dbReference type="InterPro" id="IPR002110">
    <property type="entry name" value="Ankyrin_rpt"/>
</dbReference>
<keyword evidence="3 4" id="KW-0040">ANK repeat</keyword>
<feature type="repeat" description="ANK" evidence="4">
    <location>
        <begin position="43"/>
        <end position="75"/>
    </location>
</feature>
<protein>
    <submittedName>
        <fullName evidence="5">Uncharacterized protein</fullName>
    </submittedName>
</protein>
<gene>
    <name evidence="5" type="primary">gb07136</name>
    <name evidence="5" type="ORF">PR202_gb07136</name>
</gene>
<accession>A0AAV5EB98</accession>
<evidence type="ECO:0000256" key="2">
    <source>
        <dbReference type="ARBA" id="ARBA00022737"/>
    </source>
</evidence>
<dbReference type="SUPFAM" id="SSF48403">
    <property type="entry name" value="Ankyrin repeat"/>
    <property type="match status" value="1"/>
</dbReference>
<evidence type="ECO:0000256" key="4">
    <source>
        <dbReference type="PROSITE-ProRule" id="PRU00023"/>
    </source>
</evidence>
<evidence type="ECO:0000256" key="1">
    <source>
        <dbReference type="ARBA" id="ARBA00005949"/>
    </source>
</evidence>
<dbReference type="PROSITE" id="PS50088">
    <property type="entry name" value="ANK_REPEAT"/>
    <property type="match status" value="2"/>
</dbReference>
<dbReference type="PROSITE" id="PS50297">
    <property type="entry name" value="ANK_REP_REGION"/>
    <property type="match status" value="2"/>
</dbReference>
<dbReference type="AlphaFoldDB" id="A0AAV5EB98"/>
<sequence length="623" mass="69745">MIIPEALNCLITENAVKCAKLVLEGTAPELNGHRANPNWMNQYGLFPLHQAAEIFAVDMIKLLISKGASTNVRTAGDRVVNGLLPLHVAVENTCLHKYLEDNQLPNREPSSYSKADVYKLIHLLCLPEMKIFLDTIRELAKHTDDIIDEVWNYIKGGKLVQAGVLLIAAQEHIRLGPSCKQNGNINPDGFATIVSRIANHFYTFDLETGSNEKELEQPHANINCPYQCKEYKEVLDNPNCMNRYGQFPLHQAAKTLSADMVKLLICKGASANVRMAGEVEGLLPLHVAVENTCLHKYLEDHLLPNREHPSYSKADVYKLIHILCLPEMKIFLDTTRELAKHTNDLVDEVWHYIKGGKLVHAGVVLLAAQEQIGLGSSSKKNGNSKPDGFATIVNRIVDHFYTFDLEMDQHEKELKQPHANIKYLSSALLLVNAISQAGKTLQEHIGMHSEVPHVDALERVSSILKDSGFYPAEEGFDIGNLAYGCYQERYKDVSSVCCRGKGTCEVGVPFAFLSPMSYAVYYVEMNKVLYKKWENGYKKALFFPYWRSVLSSNSPVKLFPSHATGEAFSRNVEQLHGSKSMEKISATTSNDNFPSFKRIQQHVNQPRRALSTAATLLKVLKNA</sequence>
<dbReference type="Gene3D" id="1.25.40.20">
    <property type="entry name" value="Ankyrin repeat-containing domain"/>
    <property type="match status" value="2"/>
</dbReference>
<dbReference type="GO" id="GO:0045732">
    <property type="term" value="P:positive regulation of protein catabolic process"/>
    <property type="evidence" value="ECO:0007669"/>
    <property type="project" value="TreeGrafter"/>
</dbReference>
<feature type="repeat" description="ANK" evidence="4">
    <location>
        <begin position="244"/>
        <end position="276"/>
    </location>
</feature>
<evidence type="ECO:0000313" key="6">
    <source>
        <dbReference type="Proteomes" id="UP001054889"/>
    </source>
</evidence>
<dbReference type="GO" id="GO:0016567">
    <property type="term" value="P:protein ubiquitination"/>
    <property type="evidence" value="ECO:0007669"/>
    <property type="project" value="TreeGrafter"/>
</dbReference>
<dbReference type="EMBL" id="BQKI01000074">
    <property type="protein sequence ID" value="GJN19826.1"/>
    <property type="molecule type" value="Genomic_DNA"/>
</dbReference>
<name>A0AAV5EB98_ELECO</name>
<reference evidence="5" key="2">
    <citation type="submission" date="2021-12" db="EMBL/GenBank/DDBJ databases">
        <title>Resequencing data analysis of finger millet.</title>
        <authorList>
            <person name="Hatakeyama M."/>
            <person name="Aluri S."/>
            <person name="Balachadran M.T."/>
            <person name="Sivarajan S.R."/>
            <person name="Poveda L."/>
            <person name="Shimizu-Inatsugi R."/>
            <person name="Schlapbach R."/>
            <person name="Sreeman S.M."/>
            <person name="Shimizu K.K."/>
        </authorList>
    </citation>
    <scope>NUCLEOTIDE SEQUENCE</scope>
</reference>
<comment type="similarity">
    <text evidence="1">Belongs to the ankyrin SOCS box (ASB) family.</text>
</comment>
<evidence type="ECO:0000313" key="5">
    <source>
        <dbReference type="EMBL" id="GJN19826.1"/>
    </source>
</evidence>
<dbReference type="PANTHER" id="PTHR24136:SF41">
    <property type="match status" value="1"/>
</dbReference>
<dbReference type="Proteomes" id="UP001054889">
    <property type="component" value="Unassembled WGS sequence"/>
</dbReference>
<reference evidence="5" key="1">
    <citation type="journal article" date="2018" name="DNA Res.">
        <title>Multiple hybrid de novo genome assembly of finger millet, an orphan allotetraploid crop.</title>
        <authorList>
            <person name="Hatakeyama M."/>
            <person name="Aluri S."/>
            <person name="Balachadran M.T."/>
            <person name="Sivarajan S.R."/>
            <person name="Patrignani A."/>
            <person name="Gruter S."/>
            <person name="Poveda L."/>
            <person name="Shimizu-Inatsugi R."/>
            <person name="Baeten J."/>
            <person name="Francoijs K.J."/>
            <person name="Nataraja K.N."/>
            <person name="Reddy Y.A.N."/>
            <person name="Phadnis S."/>
            <person name="Ravikumar R.L."/>
            <person name="Schlapbach R."/>
            <person name="Sreeman S.M."/>
            <person name="Shimizu K.K."/>
        </authorList>
    </citation>
    <scope>NUCLEOTIDE SEQUENCE</scope>
</reference>
<dbReference type="SMART" id="SM00248">
    <property type="entry name" value="ANK"/>
    <property type="match status" value="2"/>
</dbReference>
<dbReference type="Pfam" id="PF12796">
    <property type="entry name" value="Ank_2"/>
    <property type="match status" value="1"/>
</dbReference>
<dbReference type="InterPro" id="IPR036770">
    <property type="entry name" value="Ankyrin_rpt-contain_sf"/>
</dbReference>
<evidence type="ECO:0000256" key="3">
    <source>
        <dbReference type="ARBA" id="ARBA00023043"/>
    </source>
</evidence>
<keyword evidence="2" id="KW-0677">Repeat</keyword>
<comment type="caution">
    <text evidence="5">The sequence shown here is derived from an EMBL/GenBank/DDBJ whole genome shotgun (WGS) entry which is preliminary data.</text>
</comment>
<dbReference type="Pfam" id="PF00023">
    <property type="entry name" value="Ank"/>
    <property type="match status" value="1"/>
</dbReference>
<keyword evidence="6" id="KW-1185">Reference proteome</keyword>